<feature type="transmembrane region" description="Helical" evidence="2">
    <location>
        <begin position="293"/>
        <end position="315"/>
    </location>
</feature>
<reference evidence="3 5" key="1">
    <citation type="journal article" date="2012" name="Nature">
        <title>Algal genomes reveal evolutionary mosaicism and the fate of nucleomorphs.</title>
        <authorList>
            <consortium name="DOE Joint Genome Institute"/>
            <person name="Curtis B.A."/>
            <person name="Tanifuji G."/>
            <person name="Burki F."/>
            <person name="Gruber A."/>
            <person name="Irimia M."/>
            <person name="Maruyama S."/>
            <person name="Arias M.C."/>
            <person name="Ball S.G."/>
            <person name="Gile G.H."/>
            <person name="Hirakawa Y."/>
            <person name="Hopkins J.F."/>
            <person name="Kuo A."/>
            <person name="Rensing S.A."/>
            <person name="Schmutz J."/>
            <person name="Symeonidi A."/>
            <person name="Elias M."/>
            <person name="Eveleigh R.J."/>
            <person name="Herman E.K."/>
            <person name="Klute M.J."/>
            <person name="Nakayama T."/>
            <person name="Obornik M."/>
            <person name="Reyes-Prieto A."/>
            <person name="Armbrust E.V."/>
            <person name="Aves S.J."/>
            <person name="Beiko R.G."/>
            <person name="Coutinho P."/>
            <person name="Dacks J.B."/>
            <person name="Durnford D.G."/>
            <person name="Fast N.M."/>
            <person name="Green B.R."/>
            <person name="Grisdale C.J."/>
            <person name="Hempel F."/>
            <person name="Henrissat B."/>
            <person name="Hoppner M.P."/>
            <person name="Ishida K."/>
            <person name="Kim E."/>
            <person name="Koreny L."/>
            <person name="Kroth P.G."/>
            <person name="Liu Y."/>
            <person name="Malik S.B."/>
            <person name="Maier U.G."/>
            <person name="McRose D."/>
            <person name="Mock T."/>
            <person name="Neilson J.A."/>
            <person name="Onodera N.T."/>
            <person name="Poole A.M."/>
            <person name="Pritham E.J."/>
            <person name="Richards T.A."/>
            <person name="Rocap G."/>
            <person name="Roy S.W."/>
            <person name="Sarai C."/>
            <person name="Schaack S."/>
            <person name="Shirato S."/>
            <person name="Slamovits C.H."/>
            <person name="Spencer D.F."/>
            <person name="Suzuki S."/>
            <person name="Worden A.Z."/>
            <person name="Zauner S."/>
            <person name="Barry K."/>
            <person name="Bell C."/>
            <person name="Bharti A.K."/>
            <person name="Crow J.A."/>
            <person name="Grimwood J."/>
            <person name="Kramer R."/>
            <person name="Lindquist E."/>
            <person name="Lucas S."/>
            <person name="Salamov A."/>
            <person name="McFadden G.I."/>
            <person name="Lane C.E."/>
            <person name="Keeling P.J."/>
            <person name="Gray M.W."/>
            <person name="Grigoriev I.V."/>
            <person name="Archibald J.M."/>
        </authorList>
    </citation>
    <scope>NUCLEOTIDE SEQUENCE</scope>
    <source>
        <strain evidence="3 5">CCMP2712</strain>
    </source>
</reference>
<sequence>MPRKRPNITTSSTRLGQEISGDGSVECRQASRAPAHWLPQGLKALDDGRGMTKSLIGTCIILGLQHSESIVPQAAHDVFMKRWVQVAAVTKARFDLELVQWQLGMFLIFFHICLLQSFLAAFLWDVVRRYKSLNQMICILYVVVVTCIVSVLLLRERHCVSISSGLLHQGISCVGGGVEGRSSFVYHLLLFILLVFWRISGPISGISFLVAMMFLKKSRTGSRDADERSAMLWNGIVDFIWKVSMLDAIFMPVLLRNLPGASGVLVALSSIIPYCTGLASLQMKRRSCMDGFNWSVLVGCLSSMMMIIVLSIFFSSKSTMFALHLHSFVIVPLLYESTSLVLSGRDSKEMGGDKDGMAEDEVMKIHIAYATSVSHVEYQVDGKKGLLHVQPHHRISSSLLRIEKFRVSGQRAQAGSIRLRCKGKTWSKWSRRLSLEEVADVELVWEGAADVRRGSNNQEKQGKGCDEGDGTRDEKSAGEQQQQFELSTSDGSKDFSSSTDEAASEQEESEVSNQLHLQQMSSILGAHTVEELASFNEKFASSDVSGAPTRPVSHQKHEEEADDGQDQKAEPDKGKEVKAEDEMGDEQQQPKDEVATQGKSKADEKQVEVEQEEKQDDDDDDYDNEEKADSLKAVKEFTSQLLLGEDEARWSLLNRKAESALLARREVEALREPRSSFTEVQQTPCPPAPVQENWLNLDQGPVAPSIAASFLHFDPNFGRPPLFHGEELLELSNSCLPGDIDEAFMAEDPNILSFLAEASPQEEGGRGFFASLEDSQDPQLLLTCSSAFAKRDQDEEQEGGQA</sequence>
<feature type="region of interest" description="Disordered" evidence="1">
    <location>
        <begin position="453"/>
        <end position="518"/>
    </location>
</feature>
<feature type="transmembrane region" description="Helical" evidence="2">
    <location>
        <begin position="261"/>
        <end position="281"/>
    </location>
</feature>
<feature type="region of interest" description="Disordered" evidence="1">
    <location>
        <begin position="671"/>
        <end position="695"/>
    </location>
</feature>
<organism evidence="3">
    <name type="scientific">Guillardia theta (strain CCMP2712)</name>
    <name type="common">Cryptophyte</name>
    <dbReference type="NCBI Taxonomy" id="905079"/>
    <lineage>
        <taxon>Eukaryota</taxon>
        <taxon>Cryptophyceae</taxon>
        <taxon>Pyrenomonadales</taxon>
        <taxon>Geminigeraceae</taxon>
        <taxon>Guillardia</taxon>
    </lineage>
</organism>
<dbReference type="GeneID" id="17308315"/>
<dbReference type="RefSeq" id="XP_005838611.1">
    <property type="nucleotide sequence ID" value="XM_005838554.1"/>
</dbReference>
<reference evidence="4" key="3">
    <citation type="submission" date="2015-06" db="UniProtKB">
        <authorList>
            <consortium name="EnsemblProtists"/>
        </authorList>
    </citation>
    <scope>IDENTIFICATION</scope>
</reference>
<feature type="compositionally biased region" description="Low complexity" evidence="1">
    <location>
        <begin position="487"/>
        <end position="501"/>
    </location>
</feature>
<feature type="compositionally biased region" description="Basic and acidic residues" evidence="1">
    <location>
        <begin position="588"/>
        <end position="608"/>
    </location>
</feature>
<evidence type="ECO:0000256" key="1">
    <source>
        <dbReference type="SAM" id="MobiDB-lite"/>
    </source>
</evidence>
<dbReference type="AlphaFoldDB" id="L1JST5"/>
<proteinExistence type="predicted"/>
<evidence type="ECO:0000313" key="5">
    <source>
        <dbReference type="Proteomes" id="UP000011087"/>
    </source>
</evidence>
<dbReference type="EMBL" id="JH992975">
    <property type="protein sequence ID" value="EKX51631.1"/>
    <property type="molecule type" value="Genomic_DNA"/>
</dbReference>
<feature type="transmembrane region" description="Helical" evidence="2">
    <location>
        <begin position="136"/>
        <end position="154"/>
    </location>
</feature>
<keyword evidence="5" id="KW-1185">Reference proteome</keyword>
<keyword evidence="2" id="KW-0472">Membrane</keyword>
<protein>
    <submittedName>
        <fullName evidence="3 4">Uncharacterized protein</fullName>
    </submittedName>
</protein>
<accession>L1JST5</accession>
<dbReference type="Proteomes" id="UP000011087">
    <property type="component" value="Unassembled WGS sequence"/>
</dbReference>
<evidence type="ECO:0000313" key="4">
    <source>
        <dbReference type="EnsemblProtists" id="EKX51631"/>
    </source>
</evidence>
<feature type="transmembrane region" description="Helical" evidence="2">
    <location>
        <begin position="236"/>
        <end position="255"/>
    </location>
</feature>
<feature type="compositionally biased region" description="Basic and acidic residues" evidence="1">
    <location>
        <begin position="555"/>
        <end position="581"/>
    </location>
</feature>
<evidence type="ECO:0000256" key="2">
    <source>
        <dbReference type="SAM" id="Phobius"/>
    </source>
</evidence>
<name>L1JST5_GUITC</name>
<gene>
    <name evidence="3" type="ORF">GUITHDRAFT_134522</name>
</gene>
<evidence type="ECO:0000313" key="3">
    <source>
        <dbReference type="EMBL" id="EKX51631.1"/>
    </source>
</evidence>
<dbReference type="KEGG" id="gtt:GUITHDRAFT_134522"/>
<keyword evidence="2" id="KW-1133">Transmembrane helix</keyword>
<feature type="region of interest" description="Disordered" evidence="1">
    <location>
        <begin position="540"/>
        <end position="631"/>
    </location>
</feature>
<feature type="compositionally biased region" description="Acidic residues" evidence="1">
    <location>
        <begin position="609"/>
        <end position="624"/>
    </location>
</feature>
<feature type="transmembrane region" description="Helical" evidence="2">
    <location>
        <begin position="103"/>
        <end position="124"/>
    </location>
</feature>
<keyword evidence="2" id="KW-0812">Transmembrane</keyword>
<dbReference type="HOGENOM" id="CLU_351072_0_0_1"/>
<dbReference type="EnsemblProtists" id="EKX51631">
    <property type="protein sequence ID" value="EKX51631"/>
    <property type="gene ID" value="GUITHDRAFT_134522"/>
</dbReference>
<reference evidence="5" key="2">
    <citation type="submission" date="2012-11" db="EMBL/GenBank/DDBJ databases">
        <authorList>
            <person name="Kuo A."/>
            <person name="Curtis B.A."/>
            <person name="Tanifuji G."/>
            <person name="Burki F."/>
            <person name="Gruber A."/>
            <person name="Irimia M."/>
            <person name="Maruyama S."/>
            <person name="Arias M.C."/>
            <person name="Ball S.G."/>
            <person name="Gile G.H."/>
            <person name="Hirakawa Y."/>
            <person name="Hopkins J.F."/>
            <person name="Rensing S.A."/>
            <person name="Schmutz J."/>
            <person name="Symeonidi A."/>
            <person name="Elias M."/>
            <person name="Eveleigh R.J."/>
            <person name="Herman E.K."/>
            <person name="Klute M.J."/>
            <person name="Nakayama T."/>
            <person name="Obornik M."/>
            <person name="Reyes-Prieto A."/>
            <person name="Armbrust E.V."/>
            <person name="Aves S.J."/>
            <person name="Beiko R.G."/>
            <person name="Coutinho P."/>
            <person name="Dacks J.B."/>
            <person name="Durnford D.G."/>
            <person name="Fast N.M."/>
            <person name="Green B.R."/>
            <person name="Grisdale C."/>
            <person name="Hempe F."/>
            <person name="Henrissat B."/>
            <person name="Hoppner M.P."/>
            <person name="Ishida K.-I."/>
            <person name="Kim E."/>
            <person name="Koreny L."/>
            <person name="Kroth P.G."/>
            <person name="Liu Y."/>
            <person name="Malik S.-B."/>
            <person name="Maier U.G."/>
            <person name="McRose D."/>
            <person name="Mock T."/>
            <person name="Neilson J.A."/>
            <person name="Onodera N.T."/>
            <person name="Poole A.M."/>
            <person name="Pritham E.J."/>
            <person name="Richards T.A."/>
            <person name="Rocap G."/>
            <person name="Roy S.W."/>
            <person name="Sarai C."/>
            <person name="Schaack S."/>
            <person name="Shirato S."/>
            <person name="Slamovits C.H."/>
            <person name="Spencer D.F."/>
            <person name="Suzuki S."/>
            <person name="Worden A.Z."/>
            <person name="Zauner S."/>
            <person name="Barry K."/>
            <person name="Bell C."/>
            <person name="Bharti A.K."/>
            <person name="Crow J.A."/>
            <person name="Grimwood J."/>
            <person name="Kramer R."/>
            <person name="Lindquist E."/>
            <person name="Lucas S."/>
            <person name="Salamov A."/>
            <person name="McFadden G.I."/>
            <person name="Lane C.E."/>
            <person name="Keeling P.J."/>
            <person name="Gray M.W."/>
            <person name="Grigoriev I.V."/>
            <person name="Archibald J.M."/>
        </authorList>
    </citation>
    <scope>NUCLEOTIDE SEQUENCE</scope>
    <source>
        <strain evidence="5">CCMP2712</strain>
    </source>
</reference>
<dbReference type="PaxDb" id="55529-EKX51631"/>
<feature type="compositionally biased region" description="Basic and acidic residues" evidence="1">
    <location>
        <begin position="460"/>
        <end position="477"/>
    </location>
</feature>
<feature type="transmembrane region" description="Helical" evidence="2">
    <location>
        <begin position="184"/>
        <end position="215"/>
    </location>
</feature>